<organism evidence="1 2">
    <name type="scientific">Cryptosporangium aurantiacum</name>
    <dbReference type="NCBI Taxonomy" id="134849"/>
    <lineage>
        <taxon>Bacteria</taxon>
        <taxon>Bacillati</taxon>
        <taxon>Actinomycetota</taxon>
        <taxon>Actinomycetes</taxon>
        <taxon>Cryptosporangiales</taxon>
        <taxon>Cryptosporangiaceae</taxon>
        <taxon>Cryptosporangium</taxon>
    </lineage>
</organism>
<dbReference type="Proteomes" id="UP000184440">
    <property type="component" value="Unassembled WGS sequence"/>
</dbReference>
<accession>A0A1M7R3E2</accession>
<dbReference type="AlphaFoldDB" id="A0A1M7R3E2"/>
<evidence type="ECO:0008006" key="3">
    <source>
        <dbReference type="Google" id="ProtNLM"/>
    </source>
</evidence>
<name>A0A1M7R3E2_9ACTN</name>
<dbReference type="STRING" id="134849.SAMN05443668_106291"/>
<gene>
    <name evidence="1" type="ORF">SAMN05443668_106291</name>
</gene>
<protein>
    <recommendedName>
        <fullName evidence="3">DUF2255 family protein</fullName>
    </recommendedName>
</protein>
<reference evidence="1 2" key="1">
    <citation type="submission" date="2016-11" db="EMBL/GenBank/DDBJ databases">
        <authorList>
            <person name="Jaros S."/>
            <person name="Januszkiewicz K."/>
            <person name="Wedrychowicz H."/>
        </authorList>
    </citation>
    <scope>NUCLEOTIDE SEQUENCE [LARGE SCALE GENOMIC DNA]</scope>
    <source>
        <strain evidence="1 2">DSM 46144</strain>
    </source>
</reference>
<sequence length="126" mass="14026">MTSWTTDQLDRIGDADELQISAPRSDGRPRRPVPIWVVRHGDGLYVRSYRGASGGWYRGAQLHHEGRISVGGVDAEVAFTEVLEDDAVQDHLDAVYRSKYGRYGPGYVDAMVAPQARATTLRLDPR</sequence>
<dbReference type="SUPFAM" id="SSF50475">
    <property type="entry name" value="FMN-binding split barrel"/>
    <property type="match status" value="1"/>
</dbReference>
<dbReference type="RefSeq" id="WP_073259643.1">
    <property type="nucleotide sequence ID" value="NZ_FRCS01000006.1"/>
</dbReference>
<keyword evidence="2" id="KW-1185">Reference proteome</keyword>
<evidence type="ECO:0000313" key="2">
    <source>
        <dbReference type="Proteomes" id="UP000184440"/>
    </source>
</evidence>
<evidence type="ECO:0000313" key="1">
    <source>
        <dbReference type="EMBL" id="SHN39470.1"/>
    </source>
</evidence>
<proteinExistence type="predicted"/>
<dbReference type="InterPro" id="IPR016888">
    <property type="entry name" value="UCP028498"/>
</dbReference>
<dbReference type="OrthoDB" id="162563at2"/>
<dbReference type="Pfam" id="PF10012">
    <property type="entry name" value="DUF2255"/>
    <property type="match status" value="1"/>
</dbReference>
<dbReference type="EMBL" id="FRCS01000006">
    <property type="protein sequence ID" value="SHN39470.1"/>
    <property type="molecule type" value="Genomic_DNA"/>
</dbReference>